<evidence type="ECO:0000313" key="1">
    <source>
        <dbReference type="EMBL" id="MCH1624534.1"/>
    </source>
</evidence>
<organism evidence="1 2">
    <name type="scientific">Fredinandcohnia quinoae</name>
    <dbReference type="NCBI Taxonomy" id="2918902"/>
    <lineage>
        <taxon>Bacteria</taxon>
        <taxon>Bacillati</taxon>
        <taxon>Bacillota</taxon>
        <taxon>Bacilli</taxon>
        <taxon>Bacillales</taxon>
        <taxon>Bacillaceae</taxon>
        <taxon>Fredinandcohnia</taxon>
    </lineage>
</organism>
<dbReference type="RefSeq" id="WP_240253015.1">
    <property type="nucleotide sequence ID" value="NZ_JAKTTI010000003.1"/>
</dbReference>
<dbReference type="AlphaFoldDB" id="A0AAW5E6X5"/>
<reference evidence="1" key="1">
    <citation type="submission" date="2022-02" db="EMBL/GenBank/DDBJ databases">
        <title>Fredinandcohnia quinoae sp. nov. isolated from Chenopodium quinoa seeds.</title>
        <authorList>
            <person name="Saati-Santamaria Z."/>
            <person name="Flores-Felix J.D."/>
            <person name="Igual J.M."/>
            <person name="Velazquez E."/>
            <person name="Garcia-Fraile P."/>
            <person name="Martinez-Molina E."/>
        </authorList>
    </citation>
    <scope>NUCLEOTIDE SEQUENCE</scope>
    <source>
        <strain evidence="1">SECRCQ15</strain>
    </source>
</reference>
<proteinExistence type="predicted"/>
<accession>A0AAW5E6X5</accession>
<comment type="caution">
    <text evidence="1">The sequence shown here is derived from an EMBL/GenBank/DDBJ whole genome shotgun (WGS) entry which is preliminary data.</text>
</comment>
<name>A0AAW5E6X5_9BACI</name>
<sequence>MNVKCKYLIIFTIFIVILVGCSNKTLKPDSSDNTSWLMKLAIDNNDYESFDALFSEGRKGSISESEFNELQDITTAGTDYKRYELLTFENGQMLLVRLAPSDNNTEIKIENVMLVPDEMKAMFKDLDPAITGKP</sequence>
<evidence type="ECO:0000313" key="2">
    <source>
        <dbReference type="Proteomes" id="UP001431131"/>
    </source>
</evidence>
<dbReference type="EMBL" id="JAKTTI010000003">
    <property type="protein sequence ID" value="MCH1624534.1"/>
    <property type="molecule type" value="Genomic_DNA"/>
</dbReference>
<dbReference type="Proteomes" id="UP001431131">
    <property type="component" value="Unassembled WGS sequence"/>
</dbReference>
<keyword evidence="2" id="KW-1185">Reference proteome</keyword>
<dbReference type="PROSITE" id="PS51257">
    <property type="entry name" value="PROKAR_LIPOPROTEIN"/>
    <property type="match status" value="1"/>
</dbReference>
<protein>
    <submittedName>
        <fullName evidence="1">Uncharacterized protein</fullName>
    </submittedName>
</protein>
<gene>
    <name evidence="1" type="ORF">MJG50_04275</name>
</gene>